<evidence type="ECO:0000313" key="1">
    <source>
        <dbReference type="EMBL" id="AFJ61293.1"/>
    </source>
</evidence>
<dbReference type="PATRIC" id="fig|1126211.3.peg.1198"/>
<dbReference type="EMBL" id="CP003332">
    <property type="protein sequence ID" value="AFJ61293.1"/>
    <property type="molecule type" value="Genomic_DNA"/>
</dbReference>
<organism evidence="1 2">
    <name type="scientific">Bacillus amyloliquefaciens (strain Y2)</name>
    <name type="common">Bacillus amyloliquefaciens subsp. plantarum (strain B9601-Y2)</name>
    <dbReference type="NCBI Taxonomy" id="1155777"/>
    <lineage>
        <taxon>Bacteria</taxon>
        <taxon>Bacillati</taxon>
        <taxon>Bacillota</taxon>
        <taxon>Bacilli</taxon>
        <taxon>Bacillales</taxon>
        <taxon>Bacillaceae</taxon>
        <taxon>Bacillus</taxon>
        <taxon>Bacillus amyloliquefaciens group</taxon>
    </lineage>
</organism>
<name>I2C3R9_BACAY</name>
<dbReference type="AlphaFoldDB" id="I2C3R9"/>
<sequence>MYLTIFARNGEMLVKQHCWKVTQITSTDNYVFHFFTFSLLI</sequence>
<accession>I2C3R9</accession>
<protein>
    <submittedName>
        <fullName evidence="1">Uncharacterized protein</fullName>
    </submittedName>
</protein>
<reference evidence="1 2" key="1">
    <citation type="journal article" date="2012" name="J. Biotechnol.">
        <title>Genome sequence of the plant growth promoting strain Bacillus amyloliquefaciens subsp. plantarum B9601-Y2 and expression of mersacidin and other secondary metabolites.</title>
        <authorList>
            <person name="He P."/>
            <person name="Hao K."/>
            <person name="Blom J."/>
            <person name="Ruckert C."/>
            <person name="Vater J."/>
            <person name="Mao Z."/>
            <person name="Wu Y."/>
            <person name="Hou M."/>
            <person name="He P."/>
            <person name="He Y."/>
            <person name="Borriss R."/>
        </authorList>
    </citation>
    <scope>NUCLEOTIDE SEQUENCE [LARGE SCALE GENOMIC DNA]</scope>
    <source>
        <strain evidence="1">Y2</strain>
    </source>
</reference>
<dbReference type="KEGG" id="bqy:MUS_1270"/>
<gene>
    <name evidence="1" type="ORF">MUS_1270</name>
</gene>
<dbReference type="Proteomes" id="UP000002878">
    <property type="component" value="Chromosome"/>
</dbReference>
<proteinExistence type="predicted"/>
<evidence type="ECO:0000313" key="2">
    <source>
        <dbReference type="Proteomes" id="UP000002878"/>
    </source>
</evidence>
<dbReference type="HOGENOM" id="CLU_3265128_0_0_9"/>